<organism evidence="4">
    <name type="scientific">Anisakis simplex</name>
    <name type="common">Herring worm</name>
    <dbReference type="NCBI Taxonomy" id="6269"/>
    <lineage>
        <taxon>Eukaryota</taxon>
        <taxon>Metazoa</taxon>
        <taxon>Ecdysozoa</taxon>
        <taxon>Nematoda</taxon>
        <taxon>Chromadorea</taxon>
        <taxon>Rhabditida</taxon>
        <taxon>Spirurina</taxon>
        <taxon>Ascaridomorpha</taxon>
        <taxon>Ascaridoidea</taxon>
        <taxon>Anisakidae</taxon>
        <taxon>Anisakis</taxon>
        <taxon>Anisakis simplex complex</taxon>
    </lineage>
</organism>
<keyword evidence="3" id="KW-1185">Reference proteome</keyword>
<feature type="compositionally biased region" description="Basic and acidic residues" evidence="1">
    <location>
        <begin position="84"/>
        <end position="103"/>
    </location>
</feature>
<reference evidence="4" key="1">
    <citation type="submission" date="2017-02" db="UniProtKB">
        <authorList>
            <consortium name="WormBaseParasite"/>
        </authorList>
    </citation>
    <scope>IDENTIFICATION</scope>
</reference>
<evidence type="ECO:0000313" key="2">
    <source>
        <dbReference type="EMBL" id="VDK51754.1"/>
    </source>
</evidence>
<name>A0A0M3K1P1_ANISI</name>
<dbReference type="Proteomes" id="UP000267096">
    <property type="component" value="Unassembled WGS sequence"/>
</dbReference>
<dbReference type="EMBL" id="UYRR01031658">
    <property type="protein sequence ID" value="VDK51754.1"/>
    <property type="molecule type" value="Genomic_DNA"/>
</dbReference>
<sequence length="238" mass="26331">MLKDDKMLHEQAEKAFDPQTYIPLPVGPGTEQIVPLDPIKALNGAGNATNTQPPAQEKKIVEQIAPAAPSKGTANESEGLTNNEVKKGTEKEPKRSVDSDVRAHKLVPPLAHNSGLWESIRSGNEVDEVAWQGEADHLNIHPISSSSRMQQPQSTDVSAAEQRAQSHETSLPADSQSKRRHVSAMNRNALFHVPTVVAQFKPLVPVRRVSLTPFQKKLQQRRALFQMAVAHLKRFNRF</sequence>
<protein>
    <submittedName>
        <fullName evidence="2 4">Uncharacterized protein</fullName>
    </submittedName>
</protein>
<dbReference type="WBParaSite" id="ASIM_0001479401-mRNA-1">
    <property type="protein sequence ID" value="ASIM_0001479401-mRNA-1"/>
    <property type="gene ID" value="ASIM_0001479401"/>
</dbReference>
<gene>
    <name evidence="2" type="ORF">ASIM_LOCUS14204</name>
</gene>
<evidence type="ECO:0000256" key="1">
    <source>
        <dbReference type="SAM" id="MobiDB-lite"/>
    </source>
</evidence>
<evidence type="ECO:0000313" key="3">
    <source>
        <dbReference type="Proteomes" id="UP000267096"/>
    </source>
</evidence>
<reference evidence="2 3" key="2">
    <citation type="submission" date="2018-11" db="EMBL/GenBank/DDBJ databases">
        <authorList>
            <consortium name="Pathogen Informatics"/>
        </authorList>
    </citation>
    <scope>NUCLEOTIDE SEQUENCE [LARGE SCALE GENOMIC DNA]</scope>
</reference>
<dbReference type="AlphaFoldDB" id="A0A0M3K1P1"/>
<evidence type="ECO:0000313" key="4">
    <source>
        <dbReference type="WBParaSite" id="ASIM_0001479401-mRNA-1"/>
    </source>
</evidence>
<proteinExistence type="predicted"/>
<accession>A0A0M3K1P1</accession>
<feature type="region of interest" description="Disordered" evidence="1">
    <location>
        <begin position="44"/>
        <end position="104"/>
    </location>
</feature>
<feature type="compositionally biased region" description="Polar residues" evidence="1">
    <location>
        <begin position="142"/>
        <end position="157"/>
    </location>
</feature>
<feature type="region of interest" description="Disordered" evidence="1">
    <location>
        <begin position="141"/>
        <end position="179"/>
    </location>
</feature>
<feature type="compositionally biased region" description="Polar residues" evidence="1">
    <location>
        <begin position="72"/>
        <end position="83"/>
    </location>
</feature>